<evidence type="ECO:0000313" key="2">
    <source>
        <dbReference type="Proteomes" id="UP000198639"/>
    </source>
</evidence>
<dbReference type="AlphaFoldDB" id="A0A1I1JSF5"/>
<name>A0A1I1JSF5_9BURK</name>
<dbReference type="EMBL" id="FOLD01000007">
    <property type="protein sequence ID" value="SFC51589.1"/>
    <property type="molecule type" value="Genomic_DNA"/>
</dbReference>
<evidence type="ECO:0000313" key="1">
    <source>
        <dbReference type="EMBL" id="SFC51589.1"/>
    </source>
</evidence>
<reference evidence="2" key="1">
    <citation type="submission" date="2016-10" db="EMBL/GenBank/DDBJ databases">
        <authorList>
            <person name="Varghese N."/>
            <person name="Submissions S."/>
        </authorList>
    </citation>
    <scope>NUCLEOTIDE SEQUENCE [LARGE SCALE GENOMIC DNA]</scope>
    <source>
        <strain evidence="2">CGMCC 1.12041</strain>
    </source>
</reference>
<keyword evidence="2" id="KW-1185">Reference proteome</keyword>
<gene>
    <name evidence="1" type="ORF">SAMN05216204_10723</name>
</gene>
<sequence>MQKFVASFRLDNRCDDYEQAVDAIAVSLEKHLLEPVRISIWEHLTTLYHITDSDGPKVARLVACLFNDGSLVYAGPM</sequence>
<dbReference type="Proteomes" id="UP000198639">
    <property type="component" value="Unassembled WGS sequence"/>
</dbReference>
<accession>A0A1I1JSF5</accession>
<organism evidence="1 2">
    <name type="scientific">Massilia yuzhufengensis</name>
    <dbReference type="NCBI Taxonomy" id="1164594"/>
    <lineage>
        <taxon>Bacteria</taxon>
        <taxon>Pseudomonadati</taxon>
        <taxon>Pseudomonadota</taxon>
        <taxon>Betaproteobacteria</taxon>
        <taxon>Burkholderiales</taxon>
        <taxon>Oxalobacteraceae</taxon>
        <taxon>Telluria group</taxon>
        <taxon>Massilia</taxon>
    </lineage>
</organism>
<protein>
    <submittedName>
        <fullName evidence="1">Uncharacterized protein</fullName>
    </submittedName>
</protein>
<proteinExistence type="predicted"/>